<evidence type="ECO:0000256" key="1">
    <source>
        <dbReference type="SAM" id="MobiDB-lite"/>
    </source>
</evidence>
<reference evidence="2" key="1">
    <citation type="submission" date="2022-01" db="EMBL/GenBank/DDBJ databases">
        <authorList>
            <person name="King R."/>
        </authorList>
    </citation>
    <scope>NUCLEOTIDE SEQUENCE</scope>
</reference>
<name>A0A9P0H0X6_NEZVI</name>
<protein>
    <submittedName>
        <fullName evidence="2">Uncharacterized protein</fullName>
    </submittedName>
</protein>
<dbReference type="EMBL" id="OV725078">
    <property type="protein sequence ID" value="CAH1393268.1"/>
    <property type="molecule type" value="Genomic_DNA"/>
</dbReference>
<sequence length="84" mass="9697">MERTRNPRQPIPNLPANMGDRRSGMKKLQGRVVAPSHTERRILRIIIGPIQIEDGWKLWSNAEIYKNAENHGCHEDKEVITSIK</sequence>
<keyword evidence="3" id="KW-1185">Reference proteome</keyword>
<dbReference type="AlphaFoldDB" id="A0A9P0H0X6"/>
<proteinExistence type="predicted"/>
<organism evidence="2 3">
    <name type="scientific">Nezara viridula</name>
    <name type="common">Southern green stink bug</name>
    <name type="synonym">Cimex viridulus</name>
    <dbReference type="NCBI Taxonomy" id="85310"/>
    <lineage>
        <taxon>Eukaryota</taxon>
        <taxon>Metazoa</taxon>
        <taxon>Ecdysozoa</taxon>
        <taxon>Arthropoda</taxon>
        <taxon>Hexapoda</taxon>
        <taxon>Insecta</taxon>
        <taxon>Pterygota</taxon>
        <taxon>Neoptera</taxon>
        <taxon>Paraneoptera</taxon>
        <taxon>Hemiptera</taxon>
        <taxon>Heteroptera</taxon>
        <taxon>Panheteroptera</taxon>
        <taxon>Pentatomomorpha</taxon>
        <taxon>Pentatomoidea</taxon>
        <taxon>Pentatomidae</taxon>
        <taxon>Pentatominae</taxon>
        <taxon>Nezara</taxon>
    </lineage>
</organism>
<evidence type="ECO:0000313" key="3">
    <source>
        <dbReference type="Proteomes" id="UP001152798"/>
    </source>
</evidence>
<feature type="region of interest" description="Disordered" evidence="1">
    <location>
        <begin position="1"/>
        <end position="33"/>
    </location>
</feature>
<gene>
    <name evidence="2" type="ORF">NEZAVI_LOCUS3968</name>
</gene>
<accession>A0A9P0H0X6</accession>
<evidence type="ECO:0000313" key="2">
    <source>
        <dbReference type="EMBL" id="CAH1393268.1"/>
    </source>
</evidence>
<dbReference type="Proteomes" id="UP001152798">
    <property type="component" value="Chromosome 2"/>
</dbReference>